<dbReference type="InterPro" id="IPR008207">
    <property type="entry name" value="Sig_transdc_His_kin_Hpt_dom"/>
</dbReference>
<dbReference type="RefSeq" id="WP_184566848.1">
    <property type="nucleotide sequence ID" value="NZ_JACIEI010000011.1"/>
</dbReference>
<reference evidence="4 5" key="1">
    <citation type="submission" date="2020-08" db="EMBL/GenBank/DDBJ databases">
        <title>Genomic Encyclopedia of Type Strains, Phase IV (KMG-IV): sequencing the most valuable type-strain genomes for metagenomic binning, comparative biology and taxonomic classification.</title>
        <authorList>
            <person name="Goeker M."/>
        </authorList>
    </citation>
    <scope>NUCLEOTIDE SEQUENCE [LARGE SCALE GENOMIC DNA]</scope>
    <source>
        <strain evidence="4 5">DSM 102234</strain>
    </source>
</reference>
<dbReference type="PROSITE" id="PS50894">
    <property type="entry name" value="HPT"/>
    <property type="match status" value="1"/>
</dbReference>
<accession>A0A7W6H138</accession>
<dbReference type="GO" id="GO:0004672">
    <property type="term" value="F:protein kinase activity"/>
    <property type="evidence" value="ECO:0007669"/>
    <property type="project" value="UniProtKB-ARBA"/>
</dbReference>
<dbReference type="SUPFAM" id="SSF47226">
    <property type="entry name" value="Histidine-containing phosphotransfer domain, HPT domain"/>
    <property type="match status" value="1"/>
</dbReference>
<keyword evidence="2" id="KW-0597">Phosphoprotein</keyword>
<keyword evidence="5" id="KW-1185">Reference proteome</keyword>
<evidence type="ECO:0000313" key="4">
    <source>
        <dbReference type="EMBL" id="MBB3995180.1"/>
    </source>
</evidence>
<dbReference type="AlphaFoldDB" id="A0A7W6H138"/>
<protein>
    <submittedName>
        <fullName evidence="4">HPt (Histidine-containing phosphotransfer) domain-containing protein</fullName>
    </submittedName>
</protein>
<keyword evidence="1" id="KW-0902">Two-component regulatory system</keyword>
<evidence type="ECO:0000259" key="3">
    <source>
        <dbReference type="PROSITE" id="PS50894"/>
    </source>
</evidence>
<dbReference type="EMBL" id="JACIEI010000011">
    <property type="protein sequence ID" value="MBB3995180.1"/>
    <property type="molecule type" value="Genomic_DNA"/>
</dbReference>
<dbReference type="InterPro" id="IPR036641">
    <property type="entry name" value="HPT_dom_sf"/>
</dbReference>
<feature type="domain" description="HPt" evidence="3">
    <location>
        <begin position="5"/>
        <end position="109"/>
    </location>
</feature>
<evidence type="ECO:0000313" key="5">
    <source>
        <dbReference type="Proteomes" id="UP000530268"/>
    </source>
</evidence>
<dbReference type="Pfam" id="PF01627">
    <property type="entry name" value="Hpt"/>
    <property type="match status" value="1"/>
</dbReference>
<sequence>MNTELSAGLAKVRTRFLIELEKRRAVLNYAYGRLDDDAARAEAIEEICSIAHKIAGTAGTLGFGELGAHAATTEDAIRQHLDGQAVDDATIRAEIIQLIDLAGRSQSNE</sequence>
<proteinExistence type="predicted"/>
<organism evidence="4 5">
    <name type="scientific">Sulfitobacter undariae</name>
    <dbReference type="NCBI Taxonomy" id="1563671"/>
    <lineage>
        <taxon>Bacteria</taxon>
        <taxon>Pseudomonadati</taxon>
        <taxon>Pseudomonadota</taxon>
        <taxon>Alphaproteobacteria</taxon>
        <taxon>Rhodobacterales</taxon>
        <taxon>Roseobacteraceae</taxon>
        <taxon>Sulfitobacter</taxon>
    </lineage>
</organism>
<evidence type="ECO:0000256" key="2">
    <source>
        <dbReference type="PROSITE-ProRule" id="PRU00110"/>
    </source>
</evidence>
<dbReference type="Proteomes" id="UP000530268">
    <property type="component" value="Unassembled WGS sequence"/>
</dbReference>
<gene>
    <name evidence="4" type="ORF">GGR95_002831</name>
</gene>
<name>A0A7W6H138_9RHOB</name>
<dbReference type="Gene3D" id="1.20.120.160">
    <property type="entry name" value="HPT domain"/>
    <property type="match status" value="1"/>
</dbReference>
<dbReference type="GO" id="GO:0000160">
    <property type="term" value="P:phosphorelay signal transduction system"/>
    <property type="evidence" value="ECO:0007669"/>
    <property type="project" value="UniProtKB-KW"/>
</dbReference>
<feature type="modified residue" description="Phosphohistidine" evidence="2">
    <location>
        <position position="52"/>
    </location>
</feature>
<evidence type="ECO:0000256" key="1">
    <source>
        <dbReference type="ARBA" id="ARBA00023012"/>
    </source>
</evidence>
<comment type="caution">
    <text evidence="4">The sequence shown here is derived from an EMBL/GenBank/DDBJ whole genome shotgun (WGS) entry which is preliminary data.</text>
</comment>